<comment type="caution">
    <text evidence="2">The sequence shown here is derived from an EMBL/GenBank/DDBJ whole genome shotgun (WGS) entry which is preliminary data.</text>
</comment>
<dbReference type="EMBL" id="JADGJW010000057">
    <property type="protein sequence ID" value="KAJ3225600.1"/>
    <property type="molecule type" value="Genomic_DNA"/>
</dbReference>
<accession>A0AAD5U619</accession>
<dbReference type="InterPro" id="IPR043519">
    <property type="entry name" value="NT_sf"/>
</dbReference>
<reference evidence="2" key="1">
    <citation type="submission" date="2020-05" db="EMBL/GenBank/DDBJ databases">
        <title>Phylogenomic resolution of chytrid fungi.</title>
        <authorList>
            <person name="Stajich J.E."/>
            <person name="Amses K."/>
            <person name="Simmons R."/>
            <person name="Seto K."/>
            <person name="Myers J."/>
            <person name="Bonds A."/>
            <person name="Quandt C.A."/>
            <person name="Barry K."/>
            <person name="Liu P."/>
            <person name="Grigoriev I."/>
            <person name="Longcore J.E."/>
            <person name="James T.Y."/>
        </authorList>
    </citation>
    <scope>NUCLEOTIDE SEQUENCE</scope>
    <source>
        <strain evidence="2">JEL0476</strain>
    </source>
</reference>
<evidence type="ECO:0000313" key="3">
    <source>
        <dbReference type="Proteomes" id="UP001211065"/>
    </source>
</evidence>
<keyword evidence="3" id="KW-1185">Reference proteome</keyword>
<dbReference type="GO" id="GO:0005737">
    <property type="term" value="C:cytoplasm"/>
    <property type="evidence" value="ECO:0007669"/>
    <property type="project" value="UniProtKB-SubCell"/>
</dbReference>
<proteinExistence type="predicted"/>
<dbReference type="GO" id="GO:0010605">
    <property type="term" value="P:negative regulation of macromolecule metabolic process"/>
    <property type="evidence" value="ECO:0007669"/>
    <property type="project" value="UniProtKB-ARBA"/>
</dbReference>
<dbReference type="GO" id="GO:0046872">
    <property type="term" value="F:metal ion binding"/>
    <property type="evidence" value="ECO:0007669"/>
    <property type="project" value="UniProtKB-KW"/>
</dbReference>
<dbReference type="Proteomes" id="UP001211065">
    <property type="component" value="Unassembled WGS sequence"/>
</dbReference>
<dbReference type="GO" id="GO:1990817">
    <property type="term" value="F:poly(A) RNA polymerase activity"/>
    <property type="evidence" value="ECO:0007669"/>
    <property type="project" value="UniProtKB-EC"/>
</dbReference>
<dbReference type="Gene3D" id="3.30.460.10">
    <property type="entry name" value="Beta Polymerase, domain 2"/>
    <property type="match status" value="1"/>
</dbReference>
<dbReference type="CDD" id="cd05402">
    <property type="entry name" value="NT_PAP_TUTase"/>
    <property type="match status" value="1"/>
</dbReference>
<name>A0AAD5U619_9FUNG</name>
<dbReference type="InterPro" id="IPR054708">
    <property type="entry name" value="MTPAP-like_central"/>
</dbReference>
<evidence type="ECO:0000259" key="1">
    <source>
        <dbReference type="Pfam" id="PF22600"/>
    </source>
</evidence>
<evidence type="ECO:0000313" key="2">
    <source>
        <dbReference type="EMBL" id="KAJ3225600.1"/>
    </source>
</evidence>
<dbReference type="PANTHER" id="PTHR12271:SF40">
    <property type="entry name" value="POLY(A) RNA POLYMERASE GLD2"/>
    <property type="match status" value="1"/>
</dbReference>
<dbReference type="GO" id="GO:0031123">
    <property type="term" value="P:RNA 3'-end processing"/>
    <property type="evidence" value="ECO:0007669"/>
    <property type="project" value="TreeGrafter"/>
</dbReference>
<protein>
    <recommendedName>
        <fullName evidence="1">Poly(A) RNA polymerase mitochondrial-like central palm domain-containing protein</fullName>
    </recommendedName>
</protein>
<dbReference type="SUPFAM" id="SSF81301">
    <property type="entry name" value="Nucleotidyltransferase"/>
    <property type="match status" value="1"/>
</dbReference>
<gene>
    <name evidence="2" type="ORF">HK099_006540</name>
</gene>
<feature type="domain" description="Poly(A) RNA polymerase mitochondrial-like central palm" evidence="1">
    <location>
        <begin position="432"/>
        <end position="596"/>
    </location>
</feature>
<sequence>MVRKSTLELWNFNHTHSEQTVVLEEKKDFNYTLNQEILIFIFETVVITPNRNVNMGKLYEFVRKHFLIDEVFINNFFDNYFEFYCSIKKFNYNDNLFFLKLGNNIICLFKVDNLSIDAESKDIIHIKKTTNTQKAGVSNNSYGEMSKSTNFELNNEFNYNTTYSDHYIGNKNNGGGNFNTGITNFTNNLKNEILFNNNNIIKNSNNTFIDNYHKNLNYSIHFNHNPNINTASNIFDNFDNNSSFQTVNCNISNLNKFKNPNIDNLSNAFGNINFNPSVPLQTPITEHWSNQDINTANMENPHQYMQNSLKINRKKILDYCVKLTLESAKGNFSLFKNLVELINFEFQLRVREFDIYNLIFENFHLIPEYDFVLKNDSFSLIPKETLNQTDINVSGFVERKCELRKVQNYWFMDYHSLPENVIFNANDLSVLDRIFQFIEPSSEEFSQKVDILNRISARLNKLDGFSELTGKIFGSSVSNLGFKRCDIDILLFFKNTPKPFMTKYNLSEDLEVNRKMETFLKLPNLHVDFNPQTVLPKATRVAKILNEDEDFEKVLAISNARIPLVKFKCAKTALEGDITWTQSLGVYNSELLKAYTELHPIVEPFIKLVKYWAKCRDINNPGHTKTPNSYSYSLMVINFLQIQNILPSLQELYNQKYGLEREVVYVLEPTKRNNRIRKKNNFCRSLLSLEEESNFMDHHLNAFRHFEYKNLKNQNNKDQKTVASLYRRVDISYFKDFNSFRTLNATFKKTNPDFVFNRNSLNLELLNLTFKFFLFFGFKFTYNTKNIISVRKGKILNMSFGFLHTGLEQEINKLVIEDPFLLDRNVSHNVDVNFLIPEFRRAADLISKGFLEEVFDEVKR</sequence>
<dbReference type="Pfam" id="PF22600">
    <property type="entry name" value="MTPAP-like_central"/>
    <property type="match status" value="1"/>
</dbReference>
<dbReference type="PANTHER" id="PTHR12271">
    <property type="entry name" value="POLY A POLYMERASE CID PAP -RELATED"/>
    <property type="match status" value="1"/>
</dbReference>
<dbReference type="Gene3D" id="1.10.1410.10">
    <property type="match status" value="1"/>
</dbReference>
<dbReference type="AlphaFoldDB" id="A0AAD5U619"/>
<dbReference type="SUPFAM" id="SSF81631">
    <property type="entry name" value="PAP/OAS1 substrate-binding domain"/>
    <property type="match status" value="1"/>
</dbReference>
<organism evidence="2 3">
    <name type="scientific">Clydaea vesicula</name>
    <dbReference type="NCBI Taxonomy" id="447962"/>
    <lineage>
        <taxon>Eukaryota</taxon>
        <taxon>Fungi</taxon>
        <taxon>Fungi incertae sedis</taxon>
        <taxon>Chytridiomycota</taxon>
        <taxon>Chytridiomycota incertae sedis</taxon>
        <taxon>Chytridiomycetes</taxon>
        <taxon>Lobulomycetales</taxon>
        <taxon>Lobulomycetaceae</taxon>
        <taxon>Clydaea</taxon>
    </lineage>
</organism>